<keyword evidence="11" id="KW-1185">Reference proteome</keyword>
<dbReference type="OrthoDB" id="7597370at2"/>
<dbReference type="AlphaFoldDB" id="A0A4Y6PS50"/>
<keyword evidence="7 9" id="KW-0472">Membrane</keyword>
<dbReference type="InterPro" id="IPR026392">
    <property type="entry name" value="Exo/Archaeosortase_dom"/>
</dbReference>
<dbReference type="NCBIfam" id="NF033770">
    <property type="entry name" value="exosort_XrtT"/>
    <property type="match status" value="1"/>
</dbReference>
<accession>A0A5B8Y322</accession>
<evidence type="ECO:0000256" key="4">
    <source>
        <dbReference type="ARBA" id="ARBA00022692"/>
    </source>
</evidence>
<keyword evidence="3" id="KW-0645">Protease</keyword>
<evidence type="ECO:0000256" key="9">
    <source>
        <dbReference type="SAM" id="Phobius"/>
    </source>
</evidence>
<keyword evidence="6 9" id="KW-1133">Transmembrane helix</keyword>
<keyword evidence="5" id="KW-0378">Hydrolase</keyword>
<sequence length="551" mass="57888">MDRMRNHPAQNHNRPWLVGAIVALGALVLAVEPVLWLVETWTTPAYDSPGGWIFALVAGLFGWSVSSRQTAHALTQQASTQHAWWLLAGTAVLRLVGQVLAINVLGALALAVDVYAVGVLCRLGRRERAVSPFWLAVLFAFSLPVERIFQRVIGYGLQHVSAAGSCSLLSTVFDDVTCAGVNITLAGQPVLVDLPCSGARGLVLLSVLFCGLAALARPNLRQALVGIGLAVVSALVANSVRIASLAVGIAFPEAVGVDVMAQPWHDIAGLAALGFGVMPLVWWANLIRTPRHPSPSGQVPSIVCEAEGASKDEEPLSAPSDGMAIAFLACALAIIFAPQKPVDVAQRLDPIALPSTLGGHPAARQSLSDLEQDYFTRFGGAAAKASYGPHTLLVVRTSAPLRHLHAPDECLSGAGFRVETAGISGHALPGATYRATAPDGSEWRVVVTYVSDSGDVATSVSEAVWRWMRDTDSTWTAIERIHPAHAPLAEAEAFDHAVARAFDLNRPSALRDGADWVGADQSPGARPGAAPARAPLGASPRSATSPKPLNP</sequence>
<dbReference type="GO" id="GO:0005886">
    <property type="term" value="C:plasma membrane"/>
    <property type="evidence" value="ECO:0007669"/>
    <property type="project" value="UniProtKB-SubCell"/>
</dbReference>
<evidence type="ECO:0000256" key="6">
    <source>
        <dbReference type="ARBA" id="ARBA00022989"/>
    </source>
</evidence>
<feature type="compositionally biased region" description="Low complexity" evidence="8">
    <location>
        <begin position="522"/>
        <end position="543"/>
    </location>
</feature>
<evidence type="ECO:0000256" key="3">
    <source>
        <dbReference type="ARBA" id="ARBA00022670"/>
    </source>
</evidence>
<feature type="transmembrane region" description="Helical" evidence="9">
    <location>
        <begin position="267"/>
        <end position="286"/>
    </location>
</feature>
<name>A0A4Y6PS50_PERCE</name>
<evidence type="ECO:0000256" key="7">
    <source>
        <dbReference type="ARBA" id="ARBA00023136"/>
    </source>
</evidence>
<evidence type="ECO:0000313" key="11">
    <source>
        <dbReference type="Proteomes" id="UP000315995"/>
    </source>
</evidence>
<keyword evidence="2" id="KW-1003">Cell membrane</keyword>
<feature type="transmembrane region" description="Helical" evidence="9">
    <location>
        <begin position="102"/>
        <end position="121"/>
    </location>
</feature>
<dbReference type="InterPro" id="IPR019127">
    <property type="entry name" value="Exosortase"/>
</dbReference>
<feature type="region of interest" description="Disordered" evidence="8">
    <location>
        <begin position="512"/>
        <end position="551"/>
    </location>
</feature>
<dbReference type="NCBIfam" id="TIGR04178">
    <property type="entry name" value="exo_archaeo"/>
    <property type="match status" value="1"/>
</dbReference>
<evidence type="ECO:0000256" key="8">
    <source>
        <dbReference type="SAM" id="MobiDB-lite"/>
    </source>
</evidence>
<dbReference type="Pfam" id="PF09721">
    <property type="entry name" value="Exosortase_EpsH"/>
    <property type="match status" value="1"/>
</dbReference>
<proteinExistence type="predicted"/>
<accession>A0A4Y6PS50</accession>
<feature type="transmembrane region" description="Helical" evidence="9">
    <location>
        <begin position="133"/>
        <end position="149"/>
    </location>
</feature>
<evidence type="ECO:0000256" key="2">
    <source>
        <dbReference type="ARBA" id="ARBA00022475"/>
    </source>
</evidence>
<organism evidence="10 11">
    <name type="scientific">Persicimonas caeni</name>
    <dbReference type="NCBI Taxonomy" id="2292766"/>
    <lineage>
        <taxon>Bacteria</taxon>
        <taxon>Deltaproteobacteria</taxon>
        <taxon>Bradymonadales</taxon>
        <taxon>Bradymonadaceae</taxon>
        <taxon>Persicimonas</taxon>
    </lineage>
</organism>
<protein>
    <submittedName>
        <fullName evidence="10">Exosortase T</fullName>
    </submittedName>
</protein>
<dbReference type="Proteomes" id="UP000315995">
    <property type="component" value="Chromosome"/>
</dbReference>
<reference evidence="10 11" key="1">
    <citation type="submission" date="2019-06" db="EMBL/GenBank/DDBJ databases">
        <title>Persicimonas caeni gen. nov., sp. nov., a predatory bacterium isolated from solar saltern.</title>
        <authorList>
            <person name="Wang S."/>
        </authorList>
    </citation>
    <scope>NUCLEOTIDE SEQUENCE [LARGE SCALE GENOMIC DNA]</scope>
    <source>
        <strain evidence="10 11">YN101</strain>
    </source>
</reference>
<feature type="transmembrane region" description="Helical" evidence="9">
    <location>
        <begin position="198"/>
        <end position="216"/>
    </location>
</feature>
<feature type="transmembrane region" description="Helical" evidence="9">
    <location>
        <begin position="223"/>
        <end position="247"/>
    </location>
</feature>
<evidence type="ECO:0000256" key="1">
    <source>
        <dbReference type="ARBA" id="ARBA00004651"/>
    </source>
</evidence>
<comment type="subcellular location">
    <subcellularLocation>
        <location evidence="1">Cell membrane</location>
        <topology evidence="1">Multi-pass membrane protein</topology>
    </subcellularLocation>
</comment>
<dbReference type="GO" id="GO:0006508">
    <property type="term" value="P:proteolysis"/>
    <property type="evidence" value="ECO:0007669"/>
    <property type="project" value="UniProtKB-KW"/>
</dbReference>
<gene>
    <name evidence="10" type="primary">xrtT</name>
    <name evidence="10" type="ORF">FIV42_10620</name>
</gene>
<evidence type="ECO:0000313" key="10">
    <source>
        <dbReference type="EMBL" id="QDG51174.1"/>
    </source>
</evidence>
<dbReference type="GO" id="GO:0008233">
    <property type="term" value="F:peptidase activity"/>
    <property type="evidence" value="ECO:0007669"/>
    <property type="project" value="UniProtKB-KW"/>
</dbReference>
<evidence type="ECO:0000256" key="5">
    <source>
        <dbReference type="ARBA" id="ARBA00022801"/>
    </source>
</evidence>
<feature type="transmembrane region" description="Helical" evidence="9">
    <location>
        <begin position="16"/>
        <end position="38"/>
    </location>
</feature>
<dbReference type="EMBL" id="CP041186">
    <property type="protein sequence ID" value="QDG51174.1"/>
    <property type="molecule type" value="Genomic_DNA"/>
</dbReference>
<keyword evidence="4 9" id="KW-0812">Transmembrane</keyword>